<dbReference type="InterPro" id="IPR027417">
    <property type="entry name" value="P-loop_NTPase"/>
</dbReference>
<evidence type="ECO:0000256" key="3">
    <source>
        <dbReference type="ARBA" id="ARBA00004370"/>
    </source>
</evidence>
<dbReference type="Pfam" id="PF24883">
    <property type="entry name" value="NPHP3_N"/>
    <property type="match status" value="1"/>
</dbReference>
<feature type="region of interest" description="Disordered" evidence="9">
    <location>
        <begin position="655"/>
        <end position="674"/>
    </location>
</feature>
<dbReference type="RefSeq" id="XP_062773320.1">
    <property type="nucleotide sequence ID" value="XM_062917269.1"/>
</dbReference>
<protein>
    <submittedName>
        <fullName evidence="13">P-loop containing nucleoside triphosphate hydrolase, alpha/Beta hydrolase</fullName>
    </submittedName>
</protein>
<evidence type="ECO:0000259" key="10">
    <source>
        <dbReference type="Pfam" id="PF05057"/>
    </source>
</evidence>
<dbReference type="InterPro" id="IPR058018">
    <property type="entry name" value="AAA_lid_TANC1/2"/>
</dbReference>
<evidence type="ECO:0000256" key="5">
    <source>
        <dbReference type="ARBA" id="ARBA00022737"/>
    </source>
</evidence>
<proteinExistence type="inferred from homology"/>
<reference evidence="14" key="1">
    <citation type="journal article" date="2023" name="bioRxiv">
        <title>Complete genome of the Medicago anthracnose fungus, Colletotrichum destructivum, reveals a mini-chromosome-like region within a core chromosome.</title>
        <authorList>
            <person name="Lapalu N."/>
            <person name="Simon A."/>
            <person name="Lu A."/>
            <person name="Plaumann P.-L."/>
            <person name="Amselem J."/>
            <person name="Pigne S."/>
            <person name="Auger A."/>
            <person name="Koch C."/>
            <person name="Dallery J.-F."/>
            <person name="O'Connell R.J."/>
        </authorList>
    </citation>
    <scope>NUCLEOTIDE SEQUENCE [LARGE SCALE GENOMIC DNA]</scope>
    <source>
        <strain evidence="14">CBS 520.97</strain>
    </source>
</reference>
<keyword evidence="7" id="KW-0496">Mitochondrion</keyword>
<keyword evidence="14" id="KW-1185">Reference proteome</keyword>
<accession>A0AAX4HYY0</accession>
<keyword evidence="8" id="KW-0472">Membrane</keyword>
<dbReference type="SUPFAM" id="SSF52540">
    <property type="entry name" value="P-loop containing nucleoside triphosphate hydrolases"/>
    <property type="match status" value="1"/>
</dbReference>
<dbReference type="Gene3D" id="1.25.40.20">
    <property type="entry name" value="Ankyrin repeat-containing domain"/>
    <property type="match status" value="1"/>
</dbReference>
<evidence type="ECO:0000313" key="13">
    <source>
        <dbReference type="EMBL" id="WQF76096.1"/>
    </source>
</evidence>
<evidence type="ECO:0000259" key="11">
    <source>
        <dbReference type="Pfam" id="PF24883"/>
    </source>
</evidence>
<dbReference type="Pfam" id="PF25520">
    <property type="entry name" value="AAA_lid_TANC1"/>
    <property type="match status" value="1"/>
</dbReference>
<dbReference type="Proteomes" id="UP001322277">
    <property type="component" value="Chromosome 1"/>
</dbReference>
<sequence>MSAPTAQMIAPEGLTVLDGAVEGEMAVDYVFLHGLNGNPKDTWTDETKGGTAFFWPRQMLADIPGCRVMTFGYNAAFERALVENTTTINAIAQTFVNRLIDKRKGEHINRPLLLIAHSLGGLVIKRALYNIHADRHTGLKSRKIDEQNAIYDSIAGLVFMGTPHAGSHVTDAARVKMLKALARATFKKAPENLIRALSAHSNELQDLSASFERTTIFTQHMIEICTYFETKTTKFVGEEVVPRAMTSLHYLNEREEGIAKEHTKMAKFSDAQDDMYQSIRQRLVDMGTDGLNAKKARQATYRVSQIPGDIARTQLAQFLHDQCQLGPTDNIRVHSLAARSGQRQSAKTATASFSTVPPLLLKKQSRWIIPFVWNNNPSHIVVDTDFHGFTALNEVEADKHIMDIIAIPGLGYHPFAVWQEDPSASTYMWLRDDPTLLATGTQILLYGYDSGHQSSNDPASIEDIAISLISALRDIGRSSPSAKPVVFLAHSMGGVVLKQCFVELANTSQSELFILRSIKMCIFLAVPNQLPVPAMLAVMLGNNRFNNLRYALQAERNRGYLSTLDGIVRGFGQANGIRFCSGYETMRSTLPKRHVHAESDHTILLPKSQAIQDGSQAVDQFPVSKAHGSVLGMQAGSQTIDTIARLVTEASEAVRVSMPPSSAQSGPQGEPSRWPDFSLPSWATLHVPSYFQRTTLPQAPASSQSMATHDVDFDSASSEDIKNSALYRQFIKTLVLHGLDREDGIEAAVQGTFDWVWSNPEIGLSSWLADDKTPLFWICGKPGSGKSTLMRYLWGHDQLSTILADEVPGVSRIKAAFFFYYRGTHVQKSFEGMLHSVLLRILEQEPRLASVLLPEFARLKHEEREKWIWTLAALMKAYDDILTQTMLSVEIYLFLDALDEYDGPTEAIVNFVRTSVLKASSGRTRLKACFSSREWLAFEDSFSALPGFKIHEYTDSDILKYTLARLSRNPEISQRLAAGTHQEASDVRQMEEHIVNSANGVFVWVKAVSDEIVSGFSRNKSTSELLTLLKSLPTDLDSFYTDAIKRLPFELRMEAFSMFEVMARSDTILSATLVREAVSCAQLSDPQDCAMAIRRCRELPGSDSPTRWAQDRGAGLVEFKHPYENAPAIITFMHQSVLDFVLRPGFRGLVLDHAFALPLENGYSILSKWMLSIGAQDQKVFEYHEVGEDLLAVAEATTGKSLRSFLDSLDNDTLTTELKMWGCPIADISNPKIYFAVIQGLNILVQEVIQEHGGVIPDKDNFSLLHCLAKLSDPYRVYGMAFPVSHSPARLECIPILFRHGARAGAVWQGKTPFQMLVSKFPYTIFTGSGGHKGSDSVPIHNYENVLALHFLSAGEDPNVSISIKRNNRRRRDLSTEWVTCKPLHIVPLGLAATLIAFGAKVNVFDSKGRTPLDLACGVGGNPFEVGDHVPPLEAYSFAQFLLSHGAQLSLEGSRIWPDFVKSISRSVQVPDEFLQPGVMSRASPGVVLMKIEDMKFRI</sequence>
<evidence type="ECO:0000259" key="12">
    <source>
        <dbReference type="Pfam" id="PF25520"/>
    </source>
</evidence>
<organism evidence="13 14">
    <name type="scientific">Colletotrichum destructivum</name>
    <dbReference type="NCBI Taxonomy" id="34406"/>
    <lineage>
        <taxon>Eukaryota</taxon>
        <taxon>Fungi</taxon>
        <taxon>Dikarya</taxon>
        <taxon>Ascomycota</taxon>
        <taxon>Pezizomycotina</taxon>
        <taxon>Sordariomycetes</taxon>
        <taxon>Hypocreomycetidae</taxon>
        <taxon>Glomerellales</taxon>
        <taxon>Glomerellaceae</taxon>
        <taxon>Colletotrichum</taxon>
        <taxon>Colletotrichum destructivum species complex</taxon>
    </lineage>
</organism>
<dbReference type="InterPro" id="IPR029058">
    <property type="entry name" value="AB_hydrolase_fold"/>
</dbReference>
<keyword evidence="5" id="KW-0677">Repeat</keyword>
<comment type="similarity">
    <text evidence="4">Belongs to the putative lipase ROG1 family.</text>
</comment>
<dbReference type="EMBL" id="CP137305">
    <property type="protein sequence ID" value="WQF76096.1"/>
    <property type="molecule type" value="Genomic_DNA"/>
</dbReference>
<feature type="domain" description="Nephrocystin 3-like N-terminal" evidence="11">
    <location>
        <begin position="751"/>
        <end position="933"/>
    </location>
</feature>
<dbReference type="KEGG" id="cdet:87937613"/>
<dbReference type="SUPFAM" id="SSF48403">
    <property type="entry name" value="Ankyrin repeat"/>
    <property type="match status" value="1"/>
</dbReference>
<dbReference type="InterPro" id="IPR007751">
    <property type="entry name" value="DUF676_lipase-like"/>
</dbReference>
<feature type="domain" description="DUF676" evidence="10">
    <location>
        <begin position="30"/>
        <end position="182"/>
    </location>
</feature>
<dbReference type="GO" id="GO:0016020">
    <property type="term" value="C:membrane"/>
    <property type="evidence" value="ECO:0007669"/>
    <property type="project" value="UniProtKB-SubCell"/>
</dbReference>
<evidence type="ECO:0000256" key="4">
    <source>
        <dbReference type="ARBA" id="ARBA00007920"/>
    </source>
</evidence>
<gene>
    <name evidence="13" type="ORF">CDEST_01110</name>
</gene>
<dbReference type="GO" id="GO:0005739">
    <property type="term" value="C:mitochondrion"/>
    <property type="evidence" value="ECO:0007669"/>
    <property type="project" value="UniProtKB-SubCell"/>
</dbReference>
<keyword evidence="6" id="KW-0256">Endoplasmic reticulum</keyword>
<dbReference type="InterPro" id="IPR036770">
    <property type="entry name" value="Ankyrin_rpt-contain_sf"/>
</dbReference>
<evidence type="ECO:0000256" key="6">
    <source>
        <dbReference type="ARBA" id="ARBA00022824"/>
    </source>
</evidence>
<evidence type="ECO:0000313" key="14">
    <source>
        <dbReference type="Proteomes" id="UP001322277"/>
    </source>
</evidence>
<evidence type="ECO:0000256" key="1">
    <source>
        <dbReference type="ARBA" id="ARBA00004173"/>
    </source>
</evidence>
<dbReference type="SUPFAM" id="SSF53474">
    <property type="entry name" value="alpha/beta-Hydrolases"/>
    <property type="match status" value="2"/>
</dbReference>
<dbReference type="GO" id="GO:0005783">
    <property type="term" value="C:endoplasmic reticulum"/>
    <property type="evidence" value="ECO:0007669"/>
    <property type="project" value="UniProtKB-SubCell"/>
</dbReference>
<dbReference type="PANTHER" id="PTHR48182:SF2">
    <property type="entry name" value="PROTEIN SERAC1"/>
    <property type="match status" value="1"/>
</dbReference>
<dbReference type="Gene3D" id="3.40.50.1820">
    <property type="entry name" value="alpha/beta hydrolase"/>
    <property type="match status" value="2"/>
</dbReference>
<dbReference type="InterPro" id="IPR056884">
    <property type="entry name" value="NPHP3-like_N"/>
</dbReference>
<comment type="subcellular location">
    <subcellularLocation>
        <location evidence="2">Endoplasmic reticulum</location>
    </subcellularLocation>
    <subcellularLocation>
        <location evidence="3">Membrane</location>
    </subcellularLocation>
    <subcellularLocation>
        <location evidence="1">Mitochondrion</location>
    </subcellularLocation>
</comment>
<keyword evidence="13" id="KW-0378">Hydrolase</keyword>
<dbReference type="Pfam" id="PF05057">
    <property type="entry name" value="DUF676"/>
    <property type="match status" value="1"/>
</dbReference>
<evidence type="ECO:0000256" key="7">
    <source>
        <dbReference type="ARBA" id="ARBA00023128"/>
    </source>
</evidence>
<dbReference type="PANTHER" id="PTHR48182">
    <property type="entry name" value="PROTEIN SERAC1"/>
    <property type="match status" value="1"/>
</dbReference>
<dbReference type="GeneID" id="87937613"/>
<evidence type="ECO:0000256" key="8">
    <source>
        <dbReference type="ARBA" id="ARBA00023136"/>
    </source>
</evidence>
<feature type="domain" description="TANC1/2-like AAA+ ATPase lid" evidence="12">
    <location>
        <begin position="952"/>
        <end position="1040"/>
    </location>
</feature>
<evidence type="ECO:0000256" key="2">
    <source>
        <dbReference type="ARBA" id="ARBA00004240"/>
    </source>
</evidence>
<dbReference type="GO" id="GO:0016787">
    <property type="term" value="F:hydrolase activity"/>
    <property type="evidence" value="ECO:0007669"/>
    <property type="project" value="UniProtKB-KW"/>
</dbReference>
<evidence type="ECO:0000256" key="9">
    <source>
        <dbReference type="SAM" id="MobiDB-lite"/>
    </source>
</evidence>
<dbReference type="InterPro" id="IPR052374">
    <property type="entry name" value="SERAC1"/>
</dbReference>
<name>A0AAX4HYY0_9PEZI</name>